<dbReference type="InterPro" id="IPR018022">
    <property type="entry name" value="IPT"/>
</dbReference>
<comment type="catalytic activity">
    <reaction evidence="9 10 11">
        <text>adenosine(37) in tRNA + dimethylallyl diphosphate = N(6)-dimethylallyladenosine(37) in tRNA + diphosphate</text>
        <dbReference type="Rhea" id="RHEA:26482"/>
        <dbReference type="Rhea" id="RHEA-COMP:10162"/>
        <dbReference type="Rhea" id="RHEA-COMP:10375"/>
        <dbReference type="ChEBI" id="CHEBI:33019"/>
        <dbReference type="ChEBI" id="CHEBI:57623"/>
        <dbReference type="ChEBI" id="CHEBI:74411"/>
        <dbReference type="ChEBI" id="CHEBI:74415"/>
        <dbReference type="EC" id="2.5.1.75"/>
    </reaction>
</comment>
<evidence type="ECO:0000313" key="15">
    <source>
        <dbReference type="Proteomes" id="UP000248395"/>
    </source>
</evidence>
<dbReference type="HAMAP" id="MF_00185">
    <property type="entry name" value="IPP_trans"/>
    <property type="match status" value="1"/>
</dbReference>
<keyword evidence="6 10" id="KW-0547">Nucleotide-binding</keyword>
<dbReference type="Gene3D" id="1.10.20.140">
    <property type="match status" value="1"/>
</dbReference>
<name>A0A318JET4_9NEIS</name>
<dbReference type="OrthoDB" id="9776390at2"/>
<feature type="site" description="Interaction with substrate tRNA" evidence="10">
    <location>
        <position position="125"/>
    </location>
</feature>
<feature type="region of interest" description="Interaction with substrate tRNA" evidence="10">
    <location>
        <begin position="161"/>
        <end position="165"/>
    </location>
</feature>
<dbReference type="GO" id="GO:0006400">
    <property type="term" value="P:tRNA modification"/>
    <property type="evidence" value="ECO:0007669"/>
    <property type="project" value="TreeGrafter"/>
</dbReference>
<protein>
    <recommendedName>
        <fullName evidence="10">tRNA dimethylallyltransferase</fullName>
        <ecNumber evidence="10">2.5.1.75</ecNumber>
    </recommendedName>
    <alternativeName>
        <fullName evidence="10">Dimethylallyl diphosphate:tRNA dimethylallyltransferase</fullName>
        <shortName evidence="10">DMAPP:tRNA dimethylallyltransferase</shortName>
        <shortName evidence="10">DMATase</shortName>
    </alternativeName>
    <alternativeName>
        <fullName evidence="10">Isopentenyl-diphosphate:tRNA isopentenyltransferase</fullName>
        <shortName evidence="10">IPP transferase</shortName>
        <shortName evidence="10">IPPT</shortName>
        <shortName evidence="10">IPTase</shortName>
    </alternativeName>
</protein>
<evidence type="ECO:0000256" key="2">
    <source>
        <dbReference type="ARBA" id="ARBA00003213"/>
    </source>
</evidence>
<dbReference type="InterPro" id="IPR027417">
    <property type="entry name" value="P-loop_NTPase"/>
</dbReference>
<dbReference type="EC" id="2.5.1.75" evidence="10"/>
<evidence type="ECO:0000256" key="1">
    <source>
        <dbReference type="ARBA" id="ARBA00001946"/>
    </source>
</evidence>
<feature type="region of interest" description="Interaction with substrate tRNA" evidence="10">
    <location>
        <begin position="37"/>
        <end position="40"/>
    </location>
</feature>
<dbReference type="EMBL" id="QJKC01000011">
    <property type="protein sequence ID" value="PXX45678.1"/>
    <property type="molecule type" value="Genomic_DNA"/>
</dbReference>
<evidence type="ECO:0000256" key="3">
    <source>
        <dbReference type="ARBA" id="ARBA00005842"/>
    </source>
</evidence>
<evidence type="ECO:0000256" key="10">
    <source>
        <dbReference type="HAMAP-Rule" id="MF_00185"/>
    </source>
</evidence>
<keyword evidence="8 10" id="KW-0460">Magnesium</keyword>
<dbReference type="Pfam" id="PF01715">
    <property type="entry name" value="IPPT"/>
    <property type="match status" value="1"/>
</dbReference>
<keyword evidence="7 10" id="KW-0067">ATP-binding</keyword>
<gene>
    <name evidence="10" type="primary">miaA</name>
    <name evidence="14" type="ORF">DFR38_11169</name>
</gene>
<dbReference type="RefSeq" id="WP_110313500.1">
    <property type="nucleotide sequence ID" value="NZ_QJKC01000011.1"/>
</dbReference>
<comment type="similarity">
    <text evidence="3 10 13">Belongs to the IPP transferase family.</text>
</comment>
<comment type="caution">
    <text evidence="14">The sequence shown here is derived from an EMBL/GenBank/DDBJ whole genome shotgun (WGS) entry which is preliminary data.</text>
</comment>
<evidence type="ECO:0000256" key="7">
    <source>
        <dbReference type="ARBA" id="ARBA00022840"/>
    </source>
</evidence>
<sequence length="325" mass="35742">MSHTPDAILLMGPTASGKTGLALALARHFPVEIISVDSALVYRGMDIGSAKPTPEEMAACPHHLIDIISPLETYSAAQFHADANRLIMEIRARGNMPLLVGGTMLYYKALLEGLSELPQANPALRAELDAEASAIGWPAMHARLAVLDPDTAARLNPNDAQRIHRALEICLVSGQTMSSLIARGKEAAADFHCLPLALVPEERSWLHQRIAQRFDLMLQQDFLGEVRRLRQDYPTLTPDLPSMRCVGYRQAWDYLDGLCSEAEFIERGVAATRQLCKRQLTWMRSLPVIPVSAQRPDLTDCVLQACSDFMAGQPPADSLAYQGSF</sequence>
<keyword evidence="15" id="KW-1185">Reference proteome</keyword>
<feature type="binding site" evidence="10">
    <location>
        <begin position="12"/>
        <end position="19"/>
    </location>
    <ligand>
        <name>ATP</name>
        <dbReference type="ChEBI" id="CHEBI:30616"/>
    </ligand>
</feature>
<feature type="region of interest" description="Interaction with substrate tRNA" evidence="10">
    <location>
        <begin position="244"/>
        <end position="249"/>
    </location>
</feature>
<comment type="caution">
    <text evidence="10">Lacks conserved residue(s) required for the propagation of feature annotation.</text>
</comment>
<dbReference type="NCBIfam" id="TIGR00174">
    <property type="entry name" value="miaA"/>
    <property type="match status" value="1"/>
</dbReference>
<feature type="binding site" evidence="10">
    <location>
        <begin position="14"/>
        <end position="19"/>
    </location>
    <ligand>
        <name>substrate</name>
    </ligand>
</feature>
<comment type="function">
    <text evidence="2 10 12">Catalyzes the transfer of a dimethylallyl group onto the adenine at position 37 in tRNAs that read codons beginning with uridine, leading to the formation of N6-(dimethylallyl)adenosine (i(6)A).</text>
</comment>
<feature type="site" description="Interaction with substrate tRNA" evidence="10">
    <location>
        <position position="103"/>
    </location>
</feature>
<evidence type="ECO:0000256" key="5">
    <source>
        <dbReference type="ARBA" id="ARBA00022694"/>
    </source>
</evidence>
<evidence type="ECO:0000256" key="11">
    <source>
        <dbReference type="RuleBase" id="RU003783"/>
    </source>
</evidence>
<dbReference type="GO" id="GO:0005524">
    <property type="term" value="F:ATP binding"/>
    <property type="evidence" value="ECO:0007669"/>
    <property type="project" value="UniProtKB-UniRule"/>
</dbReference>
<dbReference type="AlphaFoldDB" id="A0A318JET4"/>
<proteinExistence type="inferred from homology"/>
<dbReference type="Proteomes" id="UP000248395">
    <property type="component" value="Unassembled WGS sequence"/>
</dbReference>
<organism evidence="14 15">
    <name type="scientific">Aquitalea magnusonii</name>
    <dbReference type="NCBI Taxonomy" id="332411"/>
    <lineage>
        <taxon>Bacteria</taxon>
        <taxon>Pseudomonadati</taxon>
        <taxon>Pseudomonadota</taxon>
        <taxon>Betaproteobacteria</taxon>
        <taxon>Neisseriales</taxon>
        <taxon>Chromobacteriaceae</taxon>
        <taxon>Aquitalea</taxon>
    </lineage>
</organism>
<evidence type="ECO:0000256" key="9">
    <source>
        <dbReference type="ARBA" id="ARBA00049563"/>
    </source>
</evidence>
<evidence type="ECO:0000256" key="12">
    <source>
        <dbReference type="RuleBase" id="RU003784"/>
    </source>
</evidence>
<dbReference type="SUPFAM" id="SSF52540">
    <property type="entry name" value="P-loop containing nucleoside triphosphate hydrolases"/>
    <property type="match status" value="1"/>
</dbReference>
<dbReference type="Gene3D" id="3.40.50.300">
    <property type="entry name" value="P-loop containing nucleotide triphosphate hydrolases"/>
    <property type="match status" value="1"/>
</dbReference>
<dbReference type="GO" id="GO:0052381">
    <property type="term" value="F:tRNA dimethylallyltransferase activity"/>
    <property type="evidence" value="ECO:0007669"/>
    <property type="project" value="UniProtKB-UniRule"/>
</dbReference>
<dbReference type="PANTHER" id="PTHR11088:SF60">
    <property type="entry name" value="TRNA DIMETHYLALLYLTRANSFERASE"/>
    <property type="match status" value="1"/>
</dbReference>
<comment type="cofactor">
    <cofactor evidence="1 10">
        <name>Mg(2+)</name>
        <dbReference type="ChEBI" id="CHEBI:18420"/>
    </cofactor>
</comment>
<evidence type="ECO:0000256" key="13">
    <source>
        <dbReference type="RuleBase" id="RU003785"/>
    </source>
</evidence>
<dbReference type="PANTHER" id="PTHR11088">
    <property type="entry name" value="TRNA DIMETHYLALLYLTRANSFERASE"/>
    <property type="match status" value="1"/>
</dbReference>
<keyword evidence="4 10" id="KW-0808">Transferase</keyword>
<evidence type="ECO:0000256" key="6">
    <source>
        <dbReference type="ARBA" id="ARBA00022741"/>
    </source>
</evidence>
<dbReference type="InterPro" id="IPR039657">
    <property type="entry name" value="Dimethylallyltransferase"/>
</dbReference>
<evidence type="ECO:0000256" key="4">
    <source>
        <dbReference type="ARBA" id="ARBA00022679"/>
    </source>
</evidence>
<accession>A0A318JET4</accession>
<evidence type="ECO:0000313" key="14">
    <source>
        <dbReference type="EMBL" id="PXX45678.1"/>
    </source>
</evidence>
<keyword evidence="5 10" id="KW-0819">tRNA processing</keyword>
<comment type="subunit">
    <text evidence="10">Monomer.</text>
</comment>
<dbReference type="FunFam" id="1.10.20.140:FF:000001">
    <property type="entry name" value="tRNA dimethylallyltransferase"/>
    <property type="match status" value="1"/>
</dbReference>
<evidence type="ECO:0000256" key="8">
    <source>
        <dbReference type="ARBA" id="ARBA00022842"/>
    </source>
</evidence>
<reference evidence="14 15" key="1">
    <citation type="submission" date="2018-05" db="EMBL/GenBank/DDBJ databases">
        <title>Genomic Encyclopedia of Type Strains, Phase IV (KMG-IV): sequencing the most valuable type-strain genomes for metagenomic binning, comparative biology and taxonomic classification.</title>
        <authorList>
            <person name="Goeker M."/>
        </authorList>
    </citation>
    <scope>NUCLEOTIDE SEQUENCE [LARGE SCALE GENOMIC DNA]</scope>
    <source>
        <strain evidence="14 15">DSM 25134</strain>
    </source>
</reference>